<dbReference type="RefSeq" id="WP_198110191.1">
    <property type="nucleotide sequence ID" value="NZ_JAEDAK010000003.1"/>
</dbReference>
<keyword evidence="4" id="KW-1185">Reference proteome</keyword>
<dbReference type="Proteomes" id="UP000613266">
    <property type="component" value="Unassembled WGS sequence"/>
</dbReference>
<proteinExistence type="predicted"/>
<evidence type="ECO:0008006" key="5">
    <source>
        <dbReference type="Google" id="ProtNLM"/>
    </source>
</evidence>
<accession>A0A931J2Y2</accession>
<keyword evidence="1" id="KW-1133">Transmembrane helix</keyword>
<name>A0A931J2Y2_9BURK</name>
<dbReference type="EMBL" id="JAEDAK010000003">
    <property type="protein sequence ID" value="MBH9576584.1"/>
    <property type="molecule type" value="Genomic_DNA"/>
</dbReference>
<sequence>MNPQHLLIALALLLVHPTWAGPGHDHDHDHDAPNASAPAQPRFVASSELFELVGVLEGKALTLYLDRADSNAPVTAATLELELAGAQLKPQPQADGSFRAELAAVPAAGVHAVTATVMAGEDADLLAGELDLHGQAHEEHEPRNWKRLGLWAGFALLALIGAGTALRMRQKGGAA</sequence>
<keyword evidence="1" id="KW-0472">Membrane</keyword>
<feature type="transmembrane region" description="Helical" evidence="1">
    <location>
        <begin position="148"/>
        <end position="166"/>
    </location>
</feature>
<reference evidence="3" key="1">
    <citation type="submission" date="2020-12" db="EMBL/GenBank/DDBJ databases">
        <title>The genome sequence of Inhella sp. 1Y17.</title>
        <authorList>
            <person name="Liu Y."/>
        </authorList>
    </citation>
    <scope>NUCLEOTIDE SEQUENCE</scope>
    <source>
        <strain evidence="3">1Y17</strain>
    </source>
</reference>
<organism evidence="3 4">
    <name type="scientific">Inhella proteolytica</name>
    <dbReference type="NCBI Taxonomy" id="2795029"/>
    <lineage>
        <taxon>Bacteria</taxon>
        <taxon>Pseudomonadati</taxon>
        <taxon>Pseudomonadota</taxon>
        <taxon>Betaproteobacteria</taxon>
        <taxon>Burkholderiales</taxon>
        <taxon>Sphaerotilaceae</taxon>
        <taxon>Inhella</taxon>
    </lineage>
</organism>
<keyword evidence="1" id="KW-0812">Transmembrane</keyword>
<evidence type="ECO:0000313" key="4">
    <source>
        <dbReference type="Proteomes" id="UP000613266"/>
    </source>
</evidence>
<feature type="signal peptide" evidence="2">
    <location>
        <begin position="1"/>
        <end position="20"/>
    </location>
</feature>
<evidence type="ECO:0000256" key="2">
    <source>
        <dbReference type="SAM" id="SignalP"/>
    </source>
</evidence>
<protein>
    <recommendedName>
        <fullName evidence="5">Nickel transport protein</fullName>
    </recommendedName>
</protein>
<keyword evidence="2" id="KW-0732">Signal</keyword>
<gene>
    <name evidence="3" type="ORF">I7X39_06680</name>
</gene>
<comment type="caution">
    <text evidence="3">The sequence shown here is derived from an EMBL/GenBank/DDBJ whole genome shotgun (WGS) entry which is preliminary data.</text>
</comment>
<feature type="chain" id="PRO_5037418340" description="Nickel transport protein" evidence="2">
    <location>
        <begin position="21"/>
        <end position="175"/>
    </location>
</feature>
<evidence type="ECO:0000313" key="3">
    <source>
        <dbReference type="EMBL" id="MBH9576584.1"/>
    </source>
</evidence>
<evidence type="ECO:0000256" key="1">
    <source>
        <dbReference type="SAM" id="Phobius"/>
    </source>
</evidence>
<dbReference type="AlphaFoldDB" id="A0A931J2Y2"/>